<proteinExistence type="predicted"/>
<evidence type="ECO:0000313" key="3">
    <source>
        <dbReference type="Proteomes" id="UP000620596"/>
    </source>
</evidence>
<keyword evidence="1" id="KW-0812">Transmembrane</keyword>
<keyword evidence="1" id="KW-1133">Transmembrane helix</keyword>
<evidence type="ECO:0000256" key="1">
    <source>
        <dbReference type="SAM" id="Phobius"/>
    </source>
</evidence>
<protein>
    <recommendedName>
        <fullName evidence="4">Transmembrane protein</fullName>
    </recommendedName>
</protein>
<feature type="transmembrane region" description="Helical" evidence="1">
    <location>
        <begin position="147"/>
        <end position="165"/>
    </location>
</feature>
<keyword evidence="3" id="KW-1185">Reference proteome</keyword>
<feature type="transmembrane region" description="Helical" evidence="1">
    <location>
        <begin position="22"/>
        <end position="39"/>
    </location>
</feature>
<accession>A0A916S7N4</accession>
<dbReference type="InterPro" id="IPR046730">
    <property type="entry name" value="DUF6622"/>
</dbReference>
<dbReference type="EMBL" id="BMIG01000001">
    <property type="protein sequence ID" value="GGA86947.1"/>
    <property type="molecule type" value="Genomic_DNA"/>
</dbReference>
<feature type="transmembrane region" description="Helical" evidence="1">
    <location>
        <begin position="73"/>
        <end position="93"/>
    </location>
</feature>
<dbReference type="RefSeq" id="WP_188706125.1">
    <property type="nucleotide sequence ID" value="NZ_BMIG01000001.1"/>
</dbReference>
<feature type="transmembrane region" description="Helical" evidence="1">
    <location>
        <begin position="105"/>
        <end position="127"/>
    </location>
</feature>
<keyword evidence="1" id="KW-0472">Membrane</keyword>
<evidence type="ECO:0000313" key="2">
    <source>
        <dbReference type="EMBL" id="GGA86947.1"/>
    </source>
</evidence>
<dbReference type="AlphaFoldDB" id="A0A916S7N4"/>
<organism evidence="2 3">
    <name type="scientific">Polaromonas eurypsychrophila</name>
    <dbReference type="NCBI Taxonomy" id="1614635"/>
    <lineage>
        <taxon>Bacteria</taxon>
        <taxon>Pseudomonadati</taxon>
        <taxon>Pseudomonadota</taxon>
        <taxon>Betaproteobacteria</taxon>
        <taxon>Burkholderiales</taxon>
        <taxon>Comamonadaceae</taxon>
        <taxon>Polaromonas</taxon>
    </lineage>
</organism>
<dbReference type="Proteomes" id="UP000620596">
    <property type="component" value="Unassembled WGS sequence"/>
</dbReference>
<reference evidence="2" key="1">
    <citation type="journal article" date="2014" name="Int. J. Syst. Evol. Microbiol.">
        <title>Complete genome sequence of Corynebacterium casei LMG S-19264T (=DSM 44701T), isolated from a smear-ripened cheese.</title>
        <authorList>
            <consortium name="US DOE Joint Genome Institute (JGI-PGF)"/>
            <person name="Walter F."/>
            <person name="Albersmeier A."/>
            <person name="Kalinowski J."/>
            <person name="Ruckert C."/>
        </authorList>
    </citation>
    <scope>NUCLEOTIDE SEQUENCE</scope>
    <source>
        <strain evidence="2">CGMCC 1.15322</strain>
    </source>
</reference>
<sequence length="189" mass="19952">MLIPLLLQHLQALVPVLKNTPVWVWGLLATLLALGLSQLHTRSVSALPMTLMPVAMTGLSLWGTVSAFGGSPLFGFVVLAWLASAAATLCLIAPQSPPAGTRYDAASRSFTVPGSWLPLALIVGIFLTRYTVGVDLAMQPQLARDGQYTLLIGALYGLFSGAFAGRSARLWRLALKPATPASSSPLLKT</sequence>
<name>A0A916S7N4_9BURK</name>
<feature type="transmembrane region" description="Helical" evidence="1">
    <location>
        <begin position="46"/>
        <end position="67"/>
    </location>
</feature>
<dbReference type="Pfam" id="PF20327">
    <property type="entry name" value="DUF6622"/>
    <property type="match status" value="1"/>
</dbReference>
<comment type="caution">
    <text evidence="2">The sequence shown here is derived from an EMBL/GenBank/DDBJ whole genome shotgun (WGS) entry which is preliminary data.</text>
</comment>
<reference evidence="2" key="2">
    <citation type="submission" date="2020-09" db="EMBL/GenBank/DDBJ databases">
        <authorList>
            <person name="Sun Q."/>
            <person name="Zhou Y."/>
        </authorList>
    </citation>
    <scope>NUCLEOTIDE SEQUENCE</scope>
    <source>
        <strain evidence="2">CGMCC 1.15322</strain>
    </source>
</reference>
<gene>
    <name evidence="2" type="ORF">GCM10011496_04520</name>
</gene>
<evidence type="ECO:0008006" key="4">
    <source>
        <dbReference type="Google" id="ProtNLM"/>
    </source>
</evidence>